<protein>
    <recommendedName>
        <fullName evidence="5">Pentatricopeptide repeat-containing protein</fullName>
    </recommendedName>
</protein>
<comment type="caution">
    <text evidence="3">The sequence shown here is derived from an EMBL/GenBank/DDBJ whole genome shotgun (WGS) entry which is preliminary data.</text>
</comment>
<evidence type="ECO:0000256" key="2">
    <source>
        <dbReference type="PROSITE-ProRule" id="PRU00708"/>
    </source>
</evidence>
<dbReference type="InterPro" id="IPR002885">
    <property type="entry name" value="PPR_rpt"/>
</dbReference>
<sequence length="124" mass="14102">MKVDNISPNEITYEMLIEALANDGKPRLAYDLYLRAHNEGLNLSSKAYDAVISSSQVYGATTDLSILGPRPPDKKKVQIRKTVTEFCNIANVPRRSKPFERKEIYIPPKRGKLMSIQEEKMLSF</sequence>
<proteinExistence type="predicted"/>
<dbReference type="PROSITE" id="PS51375">
    <property type="entry name" value="PPR"/>
    <property type="match status" value="1"/>
</dbReference>
<gene>
    <name evidence="3" type="ORF">F3Y22_tig00116989pilonHSYRG00122</name>
</gene>
<feature type="repeat" description="PPR" evidence="2">
    <location>
        <begin position="9"/>
        <end position="43"/>
    </location>
</feature>
<dbReference type="Gene3D" id="1.25.40.10">
    <property type="entry name" value="Tetratricopeptide repeat domain"/>
    <property type="match status" value="1"/>
</dbReference>
<reference evidence="3" key="1">
    <citation type="submission" date="2019-09" db="EMBL/GenBank/DDBJ databases">
        <title>Draft genome information of white flower Hibiscus syriacus.</title>
        <authorList>
            <person name="Kim Y.-M."/>
        </authorList>
    </citation>
    <scope>NUCLEOTIDE SEQUENCE [LARGE SCALE GENOMIC DNA]</scope>
    <source>
        <strain evidence="3">YM2019G1</strain>
    </source>
</reference>
<keyword evidence="4" id="KW-1185">Reference proteome</keyword>
<dbReference type="PANTHER" id="PTHR47940">
    <property type="entry name" value="OS12G0283900 PROTEIN"/>
    <property type="match status" value="1"/>
</dbReference>
<dbReference type="InterPro" id="IPR053343">
    <property type="entry name" value="PSII_mRNA-binding_protein"/>
</dbReference>
<evidence type="ECO:0000313" key="4">
    <source>
        <dbReference type="Proteomes" id="UP000436088"/>
    </source>
</evidence>
<accession>A0A6A2WP28</accession>
<name>A0A6A2WP28_HIBSY</name>
<dbReference type="PANTHER" id="PTHR47940:SF1">
    <property type="entry name" value="PROTEIN LOW PHOTOSYNTHETIC EFFICIENCY 1, CHLOROPLASTIC"/>
    <property type="match status" value="1"/>
</dbReference>
<organism evidence="3 4">
    <name type="scientific">Hibiscus syriacus</name>
    <name type="common">Rose of Sharon</name>
    <dbReference type="NCBI Taxonomy" id="106335"/>
    <lineage>
        <taxon>Eukaryota</taxon>
        <taxon>Viridiplantae</taxon>
        <taxon>Streptophyta</taxon>
        <taxon>Embryophyta</taxon>
        <taxon>Tracheophyta</taxon>
        <taxon>Spermatophyta</taxon>
        <taxon>Magnoliopsida</taxon>
        <taxon>eudicotyledons</taxon>
        <taxon>Gunneridae</taxon>
        <taxon>Pentapetalae</taxon>
        <taxon>rosids</taxon>
        <taxon>malvids</taxon>
        <taxon>Malvales</taxon>
        <taxon>Malvaceae</taxon>
        <taxon>Malvoideae</taxon>
        <taxon>Hibiscus</taxon>
    </lineage>
</organism>
<keyword evidence="1" id="KW-0677">Repeat</keyword>
<evidence type="ECO:0000256" key="1">
    <source>
        <dbReference type="ARBA" id="ARBA00022737"/>
    </source>
</evidence>
<dbReference type="EMBL" id="VEPZ02001757">
    <property type="protein sequence ID" value="KAE8657535.1"/>
    <property type="molecule type" value="Genomic_DNA"/>
</dbReference>
<evidence type="ECO:0000313" key="3">
    <source>
        <dbReference type="EMBL" id="KAE8657535.1"/>
    </source>
</evidence>
<dbReference type="AlphaFoldDB" id="A0A6A2WP28"/>
<evidence type="ECO:0008006" key="5">
    <source>
        <dbReference type="Google" id="ProtNLM"/>
    </source>
</evidence>
<dbReference type="Proteomes" id="UP000436088">
    <property type="component" value="Unassembled WGS sequence"/>
</dbReference>
<dbReference type="InterPro" id="IPR011990">
    <property type="entry name" value="TPR-like_helical_dom_sf"/>
</dbReference>